<sequence>MTMNTLMQKTKTPGWWSEPKNIATAVVGLSLFAGLAYGFLTYVLPWLVSVTWNLVNLVIGGVICGFLLMTVSNRKFWRALKYLSEFVANYSIGLAIELNPFNILQAKIDQGYKDRDTLYKQSGRLKGKQSELMDKLSEKEKELQLNIQKVKILQAENGSTRQVNLYTNNVMRCREYIDNVTPIVGDLNKLIQFADAAYEESGIMLEDAKLDLEAKKDLYYSVTTGLSAVTSAMKAFKGDDDLNRDAEKALALLKVRIGEKIGHIKSAIDVTSRFMDDQVLEDKAKSAQALELINRFDLGKDFHYAGSALKDGADKGHLKDVNVTDRYKDLLN</sequence>
<keyword evidence="1" id="KW-1133">Transmembrane helix</keyword>
<keyword evidence="3" id="KW-1185">Reference proteome</keyword>
<dbReference type="AlphaFoldDB" id="A0A8J2UGC0"/>
<evidence type="ECO:0000313" key="2">
    <source>
        <dbReference type="EMBL" id="GGB13060.1"/>
    </source>
</evidence>
<keyword evidence="1" id="KW-0472">Membrane</keyword>
<feature type="transmembrane region" description="Helical" evidence="1">
    <location>
        <begin position="21"/>
        <end position="44"/>
    </location>
</feature>
<comment type="caution">
    <text evidence="2">The sequence shown here is derived from an EMBL/GenBank/DDBJ whole genome shotgun (WGS) entry which is preliminary data.</text>
</comment>
<evidence type="ECO:0000256" key="1">
    <source>
        <dbReference type="SAM" id="Phobius"/>
    </source>
</evidence>
<dbReference type="EMBL" id="BMJC01000004">
    <property type="protein sequence ID" value="GGB13060.1"/>
    <property type="molecule type" value="Genomic_DNA"/>
</dbReference>
<reference evidence="2" key="2">
    <citation type="submission" date="2020-09" db="EMBL/GenBank/DDBJ databases">
        <authorList>
            <person name="Sun Q."/>
            <person name="Zhou Y."/>
        </authorList>
    </citation>
    <scope>NUCLEOTIDE SEQUENCE</scope>
    <source>
        <strain evidence="2">CGMCC 1.15448</strain>
    </source>
</reference>
<keyword evidence="1" id="KW-0812">Transmembrane</keyword>
<feature type="transmembrane region" description="Helical" evidence="1">
    <location>
        <begin position="50"/>
        <end position="71"/>
    </location>
</feature>
<organism evidence="2 3">
    <name type="scientific">Puia dinghuensis</name>
    <dbReference type="NCBI Taxonomy" id="1792502"/>
    <lineage>
        <taxon>Bacteria</taxon>
        <taxon>Pseudomonadati</taxon>
        <taxon>Bacteroidota</taxon>
        <taxon>Chitinophagia</taxon>
        <taxon>Chitinophagales</taxon>
        <taxon>Chitinophagaceae</taxon>
        <taxon>Puia</taxon>
    </lineage>
</organism>
<proteinExistence type="predicted"/>
<accession>A0A8J2UGC0</accession>
<name>A0A8J2UGC0_9BACT</name>
<gene>
    <name evidence="2" type="ORF">GCM10011511_40880</name>
</gene>
<protein>
    <submittedName>
        <fullName evidence="2">Uncharacterized protein</fullName>
    </submittedName>
</protein>
<evidence type="ECO:0000313" key="3">
    <source>
        <dbReference type="Proteomes" id="UP000607559"/>
    </source>
</evidence>
<dbReference type="Proteomes" id="UP000607559">
    <property type="component" value="Unassembled WGS sequence"/>
</dbReference>
<reference evidence="2" key="1">
    <citation type="journal article" date="2014" name="Int. J. Syst. Evol. Microbiol.">
        <title>Complete genome sequence of Corynebacterium casei LMG S-19264T (=DSM 44701T), isolated from a smear-ripened cheese.</title>
        <authorList>
            <consortium name="US DOE Joint Genome Institute (JGI-PGF)"/>
            <person name="Walter F."/>
            <person name="Albersmeier A."/>
            <person name="Kalinowski J."/>
            <person name="Ruckert C."/>
        </authorList>
    </citation>
    <scope>NUCLEOTIDE SEQUENCE</scope>
    <source>
        <strain evidence="2">CGMCC 1.15448</strain>
    </source>
</reference>